<keyword evidence="2" id="KW-0479">Metal-binding</keyword>
<protein>
    <submittedName>
        <fullName evidence="8">Unannotated protein</fullName>
    </submittedName>
</protein>
<evidence type="ECO:0000259" key="5">
    <source>
        <dbReference type="SMART" id="SM00704"/>
    </source>
</evidence>
<accession>A0A6J7GJX6</accession>
<evidence type="ECO:0000313" key="7">
    <source>
        <dbReference type="EMBL" id="CAB4658128.1"/>
    </source>
</evidence>
<dbReference type="InterPro" id="IPR018967">
    <property type="entry name" value="FeS-contain_CDGSH-typ"/>
</dbReference>
<keyword evidence="3" id="KW-0408">Iron</keyword>
<dbReference type="EMBL" id="CAFBMO010000028">
    <property type="protein sequence ID" value="CAB4906938.1"/>
    <property type="molecule type" value="Genomic_DNA"/>
</dbReference>
<organism evidence="8">
    <name type="scientific">freshwater metagenome</name>
    <dbReference type="NCBI Taxonomy" id="449393"/>
    <lineage>
        <taxon>unclassified sequences</taxon>
        <taxon>metagenomes</taxon>
        <taxon>ecological metagenomes</taxon>
    </lineage>
</organism>
<dbReference type="EMBL" id="CAEZWR010000028">
    <property type="protein sequence ID" value="CAB4658128.1"/>
    <property type="molecule type" value="Genomic_DNA"/>
</dbReference>
<dbReference type="SMART" id="SM00704">
    <property type="entry name" value="ZnF_CDGSH"/>
    <property type="match status" value="1"/>
</dbReference>
<reference evidence="8" key="1">
    <citation type="submission" date="2020-05" db="EMBL/GenBank/DDBJ databases">
        <authorList>
            <person name="Chiriac C."/>
            <person name="Salcher M."/>
            <person name="Ghai R."/>
            <person name="Kavagutti S V."/>
        </authorList>
    </citation>
    <scope>NUCLEOTIDE SEQUENCE</scope>
</reference>
<keyword evidence="4" id="KW-0411">Iron-sulfur</keyword>
<dbReference type="InterPro" id="IPR042216">
    <property type="entry name" value="MitoNEET_CISD"/>
</dbReference>
<dbReference type="EMBL" id="CAEZVB010000005">
    <property type="protein sequence ID" value="CAB4614200.1"/>
    <property type="molecule type" value="Genomic_DNA"/>
</dbReference>
<keyword evidence="1" id="KW-0001">2Fe-2S</keyword>
<gene>
    <name evidence="6" type="ORF">UFOPK1908_00262</name>
    <name evidence="7" type="ORF">UFOPK2282_00363</name>
    <name evidence="8" type="ORF">UFOPK3576_00824</name>
</gene>
<evidence type="ECO:0000256" key="4">
    <source>
        <dbReference type="ARBA" id="ARBA00023014"/>
    </source>
</evidence>
<proteinExistence type="predicted"/>
<name>A0A6J7GJX6_9ZZZZ</name>
<dbReference type="Gene3D" id="3.40.5.90">
    <property type="entry name" value="CDGSH iron-sulfur domain, mitoNEET-type"/>
    <property type="match status" value="1"/>
</dbReference>
<dbReference type="AlphaFoldDB" id="A0A6J7GJX6"/>
<dbReference type="GO" id="GO:0005737">
    <property type="term" value="C:cytoplasm"/>
    <property type="evidence" value="ECO:0007669"/>
    <property type="project" value="UniProtKB-ARBA"/>
</dbReference>
<evidence type="ECO:0000313" key="6">
    <source>
        <dbReference type="EMBL" id="CAB4614200.1"/>
    </source>
</evidence>
<evidence type="ECO:0000313" key="8">
    <source>
        <dbReference type="EMBL" id="CAB4906938.1"/>
    </source>
</evidence>
<dbReference type="GO" id="GO:0046872">
    <property type="term" value="F:metal ion binding"/>
    <property type="evidence" value="ECO:0007669"/>
    <property type="project" value="UniProtKB-KW"/>
</dbReference>
<sequence>MAMTQSQNVTVTVCENGPYEIVGEVEILDANGELIRQTTKTFLCRCGHSAKKPYCDGAHKKHDFQDAGLAPQ</sequence>
<evidence type="ECO:0000256" key="3">
    <source>
        <dbReference type="ARBA" id="ARBA00023004"/>
    </source>
</evidence>
<evidence type="ECO:0000256" key="1">
    <source>
        <dbReference type="ARBA" id="ARBA00022714"/>
    </source>
</evidence>
<feature type="domain" description="Iron-binding zinc finger CDGSH type" evidence="5">
    <location>
        <begin position="20"/>
        <end position="65"/>
    </location>
</feature>
<dbReference type="GO" id="GO:0051537">
    <property type="term" value="F:2 iron, 2 sulfur cluster binding"/>
    <property type="evidence" value="ECO:0007669"/>
    <property type="project" value="UniProtKB-KW"/>
</dbReference>
<dbReference type="Pfam" id="PF09360">
    <property type="entry name" value="zf-CDGSH"/>
    <property type="match status" value="1"/>
</dbReference>
<evidence type="ECO:0000256" key="2">
    <source>
        <dbReference type="ARBA" id="ARBA00022723"/>
    </source>
</evidence>